<dbReference type="RefSeq" id="WP_167057876.1">
    <property type="nucleotide sequence ID" value="NZ_JAAOZR010000017.1"/>
</dbReference>
<evidence type="ECO:0000313" key="5">
    <source>
        <dbReference type="EMBL" id="MBP1964443.1"/>
    </source>
</evidence>
<reference evidence="5 6" key="1">
    <citation type="submission" date="2021-03" db="EMBL/GenBank/DDBJ databases">
        <title>Genomic Encyclopedia of Type Strains, Phase IV (KMG-IV): sequencing the most valuable type-strain genomes for metagenomic binning, comparative biology and taxonomic classification.</title>
        <authorList>
            <person name="Goeker M."/>
        </authorList>
    </citation>
    <scope>NUCLEOTIDE SEQUENCE [LARGE SCALE GENOMIC DNA]</scope>
    <source>
        <strain evidence="5 6">DSM 24950</strain>
    </source>
</reference>
<dbReference type="SUPFAM" id="SSF53850">
    <property type="entry name" value="Periplasmic binding protein-like II"/>
    <property type="match status" value="1"/>
</dbReference>
<evidence type="ECO:0000256" key="1">
    <source>
        <dbReference type="ARBA" id="ARBA00008520"/>
    </source>
</evidence>
<evidence type="ECO:0000256" key="4">
    <source>
        <dbReference type="SAM" id="SignalP"/>
    </source>
</evidence>
<dbReference type="Proteomes" id="UP001519344">
    <property type="component" value="Unassembled WGS sequence"/>
</dbReference>
<sequence length="437" mass="47482">MVKNSKKIVCLSMLMSSMVVVSACGSSNSSDPASSGAPTSDTKATAAASGEKVTITYGGWGLDTMTEVIKAFQASHPNIEVKTENTPYKQYFTKLETAAQGGTMPDVLWMNGPNFIKYAENGMLKDLSENIKKDQVDLKNYPDSLVSLYSLGGKNYGIPKDYDTIGLWYNKKLFDEKGVSYPDSTWDWNKLTEAAKKLTDPGKGVYGFAAPMMNQEVYYNTILQAGGKIISDDHKKSGYDQPEAIEGLKFLTDLIQVHKVSPTLAQMTETAPSDLFTSGKLAMYFDGSWAAFSINQNADMKNNADVAPLPKGKKQGVVIHGLGHVISANSKHPKEAWEFVKFLGSKEAAEVAAKQGGAIPAFKGSETAWLAAFPQYHAKAFIDMAQYASPYPVSKNTSVWTTYETEILKNAWTGDKPVADAAKELGAKMNQALAAEK</sequence>
<evidence type="ECO:0000256" key="3">
    <source>
        <dbReference type="ARBA" id="ARBA00022729"/>
    </source>
</evidence>
<evidence type="ECO:0000256" key="2">
    <source>
        <dbReference type="ARBA" id="ARBA00022448"/>
    </source>
</evidence>
<name>A0ABS4I0K1_9BACL</name>
<comment type="similarity">
    <text evidence="1">Belongs to the bacterial solute-binding protein 1 family.</text>
</comment>
<gene>
    <name evidence="5" type="ORF">J2Z65_003666</name>
</gene>
<protein>
    <submittedName>
        <fullName evidence="5">Multiple sugar transport system substrate-binding protein</fullName>
    </submittedName>
</protein>
<dbReference type="PANTHER" id="PTHR30061:SF50">
    <property type="entry name" value="MALTOSE_MALTODEXTRIN-BINDING PERIPLASMIC PROTEIN"/>
    <property type="match status" value="1"/>
</dbReference>
<keyword evidence="3 4" id="KW-0732">Signal</keyword>
<comment type="caution">
    <text evidence="5">The sequence shown here is derived from an EMBL/GenBank/DDBJ whole genome shotgun (WGS) entry which is preliminary data.</text>
</comment>
<dbReference type="PROSITE" id="PS51257">
    <property type="entry name" value="PROKAR_LIPOPROTEIN"/>
    <property type="match status" value="1"/>
</dbReference>
<proteinExistence type="inferred from homology"/>
<evidence type="ECO:0000313" key="6">
    <source>
        <dbReference type="Proteomes" id="UP001519344"/>
    </source>
</evidence>
<dbReference type="EMBL" id="JAGGKV010000009">
    <property type="protein sequence ID" value="MBP1964443.1"/>
    <property type="molecule type" value="Genomic_DNA"/>
</dbReference>
<dbReference type="PANTHER" id="PTHR30061">
    <property type="entry name" value="MALTOSE-BINDING PERIPLASMIC PROTEIN"/>
    <property type="match status" value="1"/>
</dbReference>
<keyword evidence="6" id="KW-1185">Reference proteome</keyword>
<dbReference type="Pfam" id="PF01547">
    <property type="entry name" value="SBP_bac_1"/>
    <property type="match status" value="1"/>
</dbReference>
<organism evidence="5 6">
    <name type="scientific">Paenibacillus aceris</name>
    <dbReference type="NCBI Taxonomy" id="869555"/>
    <lineage>
        <taxon>Bacteria</taxon>
        <taxon>Bacillati</taxon>
        <taxon>Bacillota</taxon>
        <taxon>Bacilli</taxon>
        <taxon>Bacillales</taxon>
        <taxon>Paenibacillaceae</taxon>
        <taxon>Paenibacillus</taxon>
    </lineage>
</organism>
<dbReference type="InterPro" id="IPR006059">
    <property type="entry name" value="SBP"/>
</dbReference>
<dbReference type="Gene3D" id="3.40.190.10">
    <property type="entry name" value="Periplasmic binding protein-like II"/>
    <property type="match status" value="1"/>
</dbReference>
<accession>A0ABS4I0K1</accession>
<keyword evidence="5" id="KW-0762">Sugar transport</keyword>
<keyword evidence="2" id="KW-0813">Transport</keyword>
<dbReference type="CDD" id="cd13585">
    <property type="entry name" value="PBP2_TMBP_like"/>
    <property type="match status" value="1"/>
</dbReference>
<feature type="chain" id="PRO_5047251405" evidence="4">
    <location>
        <begin position="23"/>
        <end position="437"/>
    </location>
</feature>
<feature type="signal peptide" evidence="4">
    <location>
        <begin position="1"/>
        <end position="22"/>
    </location>
</feature>